<dbReference type="InterPro" id="IPR015422">
    <property type="entry name" value="PyrdxlP-dep_Trfase_small"/>
</dbReference>
<protein>
    <submittedName>
        <fullName evidence="4">Aspartate aminotransferase family protein</fullName>
    </submittedName>
</protein>
<reference evidence="4 5" key="1">
    <citation type="submission" date="2022-12" db="EMBL/GenBank/DDBJ databases">
        <title>Dasania phycosphaerae sp. nov., isolated from particulate material of the south coast of Korea.</title>
        <authorList>
            <person name="Jiang Y."/>
        </authorList>
    </citation>
    <scope>NUCLEOTIDE SEQUENCE [LARGE SCALE GENOMIC DNA]</scope>
    <source>
        <strain evidence="4 5">GY-19</strain>
    </source>
</reference>
<keyword evidence="4" id="KW-0808">Transferase</keyword>
<organism evidence="4 5">
    <name type="scientific">Dasania phycosphaerae</name>
    <dbReference type="NCBI Taxonomy" id="2950436"/>
    <lineage>
        <taxon>Bacteria</taxon>
        <taxon>Pseudomonadati</taxon>
        <taxon>Pseudomonadota</taxon>
        <taxon>Gammaproteobacteria</taxon>
        <taxon>Cellvibrionales</taxon>
        <taxon>Spongiibacteraceae</taxon>
        <taxon>Dasania</taxon>
    </lineage>
</organism>
<dbReference type="GO" id="GO:0030170">
    <property type="term" value="F:pyridoxal phosphate binding"/>
    <property type="evidence" value="ECO:0007669"/>
    <property type="project" value="InterPro"/>
</dbReference>
<dbReference type="PIRSF" id="PIRSF000521">
    <property type="entry name" value="Transaminase_4ab_Lys_Orn"/>
    <property type="match status" value="1"/>
</dbReference>
<gene>
    <name evidence="4" type="ORF">O0V09_02470</name>
</gene>
<dbReference type="InterPro" id="IPR015421">
    <property type="entry name" value="PyrdxlP-dep_Trfase_major"/>
</dbReference>
<dbReference type="CDD" id="cd00610">
    <property type="entry name" value="OAT_like"/>
    <property type="match status" value="1"/>
</dbReference>
<accession>A0A9J6RHA0</accession>
<dbReference type="PANTHER" id="PTHR45688">
    <property type="match status" value="1"/>
</dbReference>
<sequence length="425" mass="46001">MNTAELLARRYRLIGKKAPLFYDQPLHIVKGEGVWLYDADGKRYLDVYNNVPNVGHCHPHVVEAISKQAAQLNVHTRYLHENIVNYGEKLTGLLDDSLSMLFLTCTGSEANEVALRMARHHTGKQGIICSNATYHGNTTAVDALATLFNDGKPNGPYVKAVDFPDSYRPLNGLSGEALTDAYLQQIETAIADFNTEGTGFAGMLICPIFANEGLPDLPPNYLQKAAALVRAAGGVVIFDEVQSSFGRTGKMWGHEHSGVTPDILTLGKPMGNGHPLAGAVCKADMGNAYRDDVMYFNTFGGNPVSCAAGLAVLEVIEQEGLVENAQQVGSIVKAGLHKLAEKYQIIGDVRGSGLFFGVELVEDRLSKTPATAAAARLSNLMKEQGVLISKIGRYDNILKMRPPICFAQEHADLLLSNLDLAFSKL</sequence>
<dbReference type="GO" id="GO:0008483">
    <property type="term" value="F:transaminase activity"/>
    <property type="evidence" value="ECO:0007669"/>
    <property type="project" value="UniProtKB-KW"/>
</dbReference>
<dbReference type="InterPro" id="IPR015424">
    <property type="entry name" value="PyrdxlP-dep_Trfase"/>
</dbReference>
<proteinExistence type="inferred from homology"/>
<dbReference type="AlphaFoldDB" id="A0A9J6RHA0"/>
<dbReference type="Proteomes" id="UP001069090">
    <property type="component" value="Unassembled WGS sequence"/>
</dbReference>
<dbReference type="PANTHER" id="PTHR45688:SF13">
    <property type="entry name" value="ALANINE--GLYOXYLATE AMINOTRANSFERASE 2-LIKE"/>
    <property type="match status" value="1"/>
</dbReference>
<evidence type="ECO:0000256" key="2">
    <source>
        <dbReference type="ARBA" id="ARBA00022898"/>
    </source>
</evidence>
<dbReference type="Gene3D" id="3.40.640.10">
    <property type="entry name" value="Type I PLP-dependent aspartate aminotransferase-like (Major domain)"/>
    <property type="match status" value="1"/>
</dbReference>
<dbReference type="Pfam" id="PF00202">
    <property type="entry name" value="Aminotran_3"/>
    <property type="match status" value="1"/>
</dbReference>
<dbReference type="RefSeq" id="WP_258330204.1">
    <property type="nucleotide sequence ID" value="NZ_JAPTGG010000002.1"/>
</dbReference>
<evidence type="ECO:0000313" key="5">
    <source>
        <dbReference type="Proteomes" id="UP001069090"/>
    </source>
</evidence>
<dbReference type="EMBL" id="JAPTGG010000002">
    <property type="protein sequence ID" value="MCZ0864046.1"/>
    <property type="molecule type" value="Genomic_DNA"/>
</dbReference>
<dbReference type="Gene3D" id="3.90.1150.10">
    <property type="entry name" value="Aspartate Aminotransferase, domain 1"/>
    <property type="match status" value="1"/>
</dbReference>
<keyword evidence="4" id="KW-0032">Aminotransferase</keyword>
<evidence type="ECO:0000256" key="3">
    <source>
        <dbReference type="RuleBase" id="RU003560"/>
    </source>
</evidence>
<evidence type="ECO:0000313" key="4">
    <source>
        <dbReference type="EMBL" id="MCZ0864046.1"/>
    </source>
</evidence>
<keyword evidence="5" id="KW-1185">Reference proteome</keyword>
<dbReference type="InterPro" id="IPR005814">
    <property type="entry name" value="Aminotrans_3"/>
</dbReference>
<evidence type="ECO:0000256" key="1">
    <source>
        <dbReference type="ARBA" id="ARBA00008954"/>
    </source>
</evidence>
<dbReference type="SUPFAM" id="SSF53383">
    <property type="entry name" value="PLP-dependent transferases"/>
    <property type="match status" value="1"/>
</dbReference>
<keyword evidence="2 3" id="KW-0663">Pyridoxal phosphate</keyword>
<name>A0A9J6RHA0_9GAMM</name>
<comment type="caution">
    <text evidence="4">The sequence shown here is derived from an EMBL/GenBank/DDBJ whole genome shotgun (WGS) entry which is preliminary data.</text>
</comment>
<comment type="similarity">
    <text evidence="1 3">Belongs to the class-III pyridoxal-phosphate-dependent aminotransferase family.</text>
</comment>